<feature type="transmembrane region" description="Helical" evidence="1">
    <location>
        <begin position="229"/>
        <end position="248"/>
    </location>
</feature>
<keyword evidence="4" id="KW-1185">Reference proteome</keyword>
<keyword evidence="1" id="KW-0472">Membrane</keyword>
<evidence type="ECO:0000259" key="2">
    <source>
        <dbReference type="Pfam" id="PF01757"/>
    </source>
</evidence>
<dbReference type="GO" id="GO:0016020">
    <property type="term" value="C:membrane"/>
    <property type="evidence" value="ECO:0007669"/>
    <property type="project" value="TreeGrafter"/>
</dbReference>
<organism evidence="3 4">
    <name type="scientific">Croceibacterium mercuriale</name>
    <dbReference type="NCBI Taxonomy" id="1572751"/>
    <lineage>
        <taxon>Bacteria</taxon>
        <taxon>Pseudomonadati</taxon>
        <taxon>Pseudomonadota</taxon>
        <taxon>Alphaproteobacteria</taxon>
        <taxon>Sphingomonadales</taxon>
        <taxon>Erythrobacteraceae</taxon>
        <taxon>Croceibacterium</taxon>
    </lineage>
</organism>
<comment type="caution">
    <text evidence="3">The sequence shown here is derived from an EMBL/GenBank/DDBJ whole genome shotgun (WGS) entry which is preliminary data.</text>
</comment>
<feature type="transmembrane region" description="Helical" evidence="1">
    <location>
        <begin position="86"/>
        <end position="106"/>
    </location>
</feature>
<feature type="transmembrane region" description="Helical" evidence="1">
    <location>
        <begin position="198"/>
        <end position="217"/>
    </location>
</feature>
<dbReference type="GO" id="GO:0016747">
    <property type="term" value="F:acyltransferase activity, transferring groups other than amino-acyl groups"/>
    <property type="evidence" value="ECO:0007669"/>
    <property type="project" value="InterPro"/>
</dbReference>
<dbReference type="InterPro" id="IPR002656">
    <property type="entry name" value="Acyl_transf_3_dom"/>
</dbReference>
<dbReference type="EMBL" id="JTDN01000002">
    <property type="protein sequence ID" value="KHL24830.1"/>
    <property type="molecule type" value="Genomic_DNA"/>
</dbReference>
<dbReference type="Proteomes" id="UP000030988">
    <property type="component" value="Unassembled WGS sequence"/>
</dbReference>
<name>A0A0B2BYC8_9SPHN</name>
<dbReference type="InterPro" id="IPR050879">
    <property type="entry name" value="Acyltransferase_3"/>
</dbReference>
<dbReference type="PANTHER" id="PTHR23028:SF131">
    <property type="entry name" value="BLR2367 PROTEIN"/>
    <property type="match status" value="1"/>
</dbReference>
<protein>
    <recommendedName>
        <fullName evidence="2">Acyltransferase 3 domain-containing protein</fullName>
    </recommendedName>
</protein>
<evidence type="ECO:0000313" key="3">
    <source>
        <dbReference type="EMBL" id="KHL24830.1"/>
    </source>
</evidence>
<feature type="transmembrane region" description="Helical" evidence="1">
    <location>
        <begin position="43"/>
        <end position="65"/>
    </location>
</feature>
<feature type="transmembrane region" description="Helical" evidence="1">
    <location>
        <begin position="254"/>
        <end position="271"/>
    </location>
</feature>
<sequence length="368" mass="40397">MVPAKPKLVHLQTLRGLAASAVVATHAVEYPIRRGLLPEEFYRLAWALGWLGVAVFFVISGLIMIHSADREFGSAEAARRFALRRVVRVVPLYWLATIPFAVAQVARGEALTADMVVRSLLFIPYAGTGMEAARPIVGQGWTLNYEMLFYVLFTATLLLPRRIGLPVLLGFFPLVIALRSLVWPLVPYRDPTSPLPFWSDPITLLFVIGLVIGLVQLRRTQWHQVRHPVAGTVAVLGAAIAIFLAAGGGFPMPVWWQALFAVAGGLSAWLCTSHAGHRYPRAGLVAEAAGDASYSTYLFHPLMLMVLYAVWERTPLAAMRAGPALFVALALVACNVGGWLIFRWLERPLTRRLAALTGRKRPPLPVVA</sequence>
<evidence type="ECO:0000256" key="1">
    <source>
        <dbReference type="SAM" id="Phobius"/>
    </source>
</evidence>
<feature type="transmembrane region" description="Helical" evidence="1">
    <location>
        <begin position="167"/>
        <end position="186"/>
    </location>
</feature>
<keyword evidence="1" id="KW-1133">Transmembrane helix</keyword>
<feature type="transmembrane region" description="Helical" evidence="1">
    <location>
        <begin position="292"/>
        <end position="311"/>
    </location>
</feature>
<dbReference type="AlphaFoldDB" id="A0A0B2BYC8"/>
<proteinExistence type="predicted"/>
<feature type="domain" description="Acyltransferase 3" evidence="2">
    <location>
        <begin position="12"/>
        <end position="342"/>
    </location>
</feature>
<feature type="transmembrane region" description="Helical" evidence="1">
    <location>
        <begin position="143"/>
        <end position="160"/>
    </location>
</feature>
<feature type="transmembrane region" description="Helical" evidence="1">
    <location>
        <begin position="323"/>
        <end position="342"/>
    </location>
</feature>
<accession>A0A0B2BYC8</accession>
<evidence type="ECO:0000313" key="4">
    <source>
        <dbReference type="Proteomes" id="UP000030988"/>
    </source>
</evidence>
<dbReference type="STRING" id="1572751.PK98_13160"/>
<reference evidence="3 4" key="1">
    <citation type="submission" date="2014-11" db="EMBL/GenBank/DDBJ databases">
        <title>Draft genome sequence of Kirrobacter mercurialis.</title>
        <authorList>
            <person name="Coil D.A."/>
            <person name="Eisen J.A."/>
        </authorList>
    </citation>
    <scope>NUCLEOTIDE SEQUENCE [LARGE SCALE GENOMIC DNA]</scope>
    <source>
        <strain evidence="3 4">Coronado</strain>
    </source>
</reference>
<gene>
    <name evidence="3" type="ORF">PK98_13160</name>
</gene>
<dbReference type="Pfam" id="PF01757">
    <property type="entry name" value="Acyl_transf_3"/>
    <property type="match status" value="1"/>
</dbReference>
<dbReference type="GO" id="GO:0000271">
    <property type="term" value="P:polysaccharide biosynthetic process"/>
    <property type="evidence" value="ECO:0007669"/>
    <property type="project" value="TreeGrafter"/>
</dbReference>
<keyword evidence="1" id="KW-0812">Transmembrane</keyword>
<dbReference type="PANTHER" id="PTHR23028">
    <property type="entry name" value="ACETYLTRANSFERASE"/>
    <property type="match status" value="1"/>
</dbReference>